<name>A0A915BQW6_PARUN</name>
<evidence type="ECO:0000259" key="2">
    <source>
        <dbReference type="Pfam" id="PF00149"/>
    </source>
</evidence>
<evidence type="ECO:0000256" key="1">
    <source>
        <dbReference type="SAM" id="Phobius"/>
    </source>
</evidence>
<evidence type="ECO:0000313" key="3">
    <source>
        <dbReference type="Proteomes" id="UP000887569"/>
    </source>
</evidence>
<dbReference type="InterPro" id="IPR004843">
    <property type="entry name" value="Calcineurin-like_PHP"/>
</dbReference>
<feature type="domain" description="Calcineurin-like phosphoesterase" evidence="2">
    <location>
        <begin position="226"/>
        <end position="396"/>
    </location>
</feature>
<feature type="transmembrane region" description="Helical" evidence="1">
    <location>
        <begin position="92"/>
        <end position="115"/>
    </location>
</feature>
<sequence>AEMDPRNRCVIVMVTLICCCYIIASYLTPSFVDEGVGYAKGNRSRMMAVVKLVLTSSLFSLFAYFRLMTFMDVSDEVSMRQKRLPTNSFNYVSRYIVAVCIIVWLLLAQMAYPLYWAGRPVQNILFDVSLIALGVWNYVVAILFALFCISIAINLISRLSSGRTFMKIVYRWSFLRWLFGDPRAQVVFSVVVGVSLSLITFLCCNMLIVKEQTFNIRDLPKEADGIRFALISDVHAGGAVEEEHVAKIVDRVNSEAVDAIFLVGDLVDSPRADIWRRLRPIKHLKSKFGSFYVTGNHEYYYGNALEWIEQFKTFGVNVLENRSYNISGICIAGVNDYSSGRSGIEGHKFDAVVALRGCDQSAPVIVLSHNPASAKDITFNRENLRVDLILSGHTHVGQFYTIAPLAFLMLPYFYGTYQISPYTRLFVSAGTLYQGPPMKMLAMSQIWIIKLKLSA</sequence>
<dbReference type="WBParaSite" id="PgR050X_g005_t02">
    <property type="protein sequence ID" value="PgR050X_g005_t02"/>
    <property type="gene ID" value="PgR050X_g005"/>
</dbReference>
<keyword evidence="1" id="KW-0472">Membrane</keyword>
<keyword evidence="1" id="KW-0812">Transmembrane</keyword>
<dbReference type="CDD" id="cd07385">
    <property type="entry name" value="MPP_YkuE_C"/>
    <property type="match status" value="1"/>
</dbReference>
<dbReference type="AlphaFoldDB" id="A0A915BQW6"/>
<accession>A0A915BQW6</accession>
<organism evidence="3 4">
    <name type="scientific">Parascaris univalens</name>
    <name type="common">Nematode worm</name>
    <dbReference type="NCBI Taxonomy" id="6257"/>
    <lineage>
        <taxon>Eukaryota</taxon>
        <taxon>Metazoa</taxon>
        <taxon>Ecdysozoa</taxon>
        <taxon>Nematoda</taxon>
        <taxon>Chromadorea</taxon>
        <taxon>Rhabditida</taxon>
        <taxon>Spirurina</taxon>
        <taxon>Ascaridomorpha</taxon>
        <taxon>Ascaridoidea</taxon>
        <taxon>Ascarididae</taxon>
        <taxon>Parascaris</taxon>
    </lineage>
</organism>
<dbReference type="Gene3D" id="3.60.21.10">
    <property type="match status" value="1"/>
</dbReference>
<dbReference type="GO" id="GO:0016787">
    <property type="term" value="F:hydrolase activity"/>
    <property type="evidence" value="ECO:0007669"/>
    <property type="project" value="InterPro"/>
</dbReference>
<feature type="transmembrane region" description="Helical" evidence="1">
    <location>
        <begin position="186"/>
        <end position="208"/>
    </location>
</feature>
<dbReference type="Proteomes" id="UP000887569">
    <property type="component" value="Unplaced"/>
</dbReference>
<dbReference type="PANTHER" id="PTHR31302">
    <property type="entry name" value="TRANSMEMBRANE PROTEIN WITH METALLOPHOSPHOESTERASE DOMAIN-RELATED"/>
    <property type="match status" value="1"/>
</dbReference>
<feature type="transmembrane region" description="Helical" evidence="1">
    <location>
        <begin position="48"/>
        <end position="71"/>
    </location>
</feature>
<dbReference type="SUPFAM" id="SSF56300">
    <property type="entry name" value="Metallo-dependent phosphatases"/>
    <property type="match status" value="1"/>
</dbReference>
<dbReference type="Pfam" id="PF00149">
    <property type="entry name" value="Metallophos"/>
    <property type="match status" value="1"/>
</dbReference>
<keyword evidence="1" id="KW-1133">Transmembrane helix</keyword>
<keyword evidence="3" id="KW-1185">Reference proteome</keyword>
<proteinExistence type="predicted"/>
<feature type="transmembrane region" description="Helical" evidence="1">
    <location>
        <begin position="135"/>
        <end position="157"/>
    </location>
</feature>
<dbReference type="PANTHER" id="PTHR31302:SF30">
    <property type="entry name" value="CALCINEURIN-LIKE PHOSPHOESTERASE DOMAIN-CONTAINING PROTEIN"/>
    <property type="match status" value="1"/>
</dbReference>
<protein>
    <submittedName>
        <fullName evidence="4">Calcineurin-like phosphoesterase domain-containing protein</fullName>
    </submittedName>
</protein>
<reference evidence="4" key="1">
    <citation type="submission" date="2022-11" db="UniProtKB">
        <authorList>
            <consortium name="WormBaseParasite"/>
        </authorList>
    </citation>
    <scope>IDENTIFICATION</scope>
</reference>
<dbReference type="InterPro" id="IPR051158">
    <property type="entry name" value="Metallophosphoesterase_sf"/>
</dbReference>
<dbReference type="InterPro" id="IPR029052">
    <property type="entry name" value="Metallo-depent_PP-like"/>
</dbReference>
<evidence type="ECO:0000313" key="4">
    <source>
        <dbReference type="WBParaSite" id="PgR050X_g005_t02"/>
    </source>
</evidence>
<feature type="transmembrane region" description="Helical" evidence="1">
    <location>
        <begin position="9"/>
        <end position="28"/>
    </location>
</feature>